<proteinExistence type="predicted"/>
<evidence type="ECO:0000313" key="1">
    <source>
        <dbReference type="EMBL" id="KUJ08891.1"/>
    </source>
</evidence>
<gene>
    <name evidence="1" type="ORF">LY89DRAFT_328662</name>
</gene>
<reference evidence="1 2" key="1">
    <citation type="submission" date="2015-10" db="EMBL/GenBank/DDBJ databases">
        <title>Full genome of DAOMC 229536 Phialocephala scopiformis, a fungal endophyte of spruce producing the potent anti-insectan compound rugulosin.</title>
        <authorList>
            <consortium name="DOE Joint Genome Institute"/>
            <person name="Walker A.K."/>
            <person name="Frasz S.L."/>
            <person name="Seifert K.A."/>
            <person name="Miller J.D."/>
            <person name="Mondo S.J."/>
            <person name="Labutti K."/>
            <person name="Lipzen A."/>
            <person name="Dockter R."/>
            <person name="Kennedy M."/>
            <person name="Grigoriev I.V."/>
            <person name="Spatafora J.W."/>
        </authorList>
    </citation>
    <scope>NUCLEOTIDE SEQUENCE [LARGE SCALE GENOMIC DNA]</scope>
    <source>
        <strain evidence="1 2">CBS 120377</strain>
    </source>
</reference>
<dbReference type="KEGG" id="psco:LY89DRAFT_328662"/>
<dbReference type="Proteomes" id="UP000070700">
    <property type="component" value="Unassembled WGS sequence"/>
</dbReference>
<dbReference type="AlphaFoldDB" id="A0A132B945"/>
<name>A0A132B945_MOLSC</name>
<protein>
    <submittedName>
        <fullName evidence="1">Uncharacterized protein</fullName>
    </submittedName>
</protein>
<organism evidence="1 2">
    <name type="scientific">Mollisia scopiformis</name>
    <name type="common">Conifer needle endophyte fungus</name>
    <name type="synonym">Phialocephala scopiformis</name>
    <dbReference type="NCBI Taxonomy" id="149040"/>
    <lineage>
        <taxon>Eukaryota</taxon>
        <taxon>Fungi</taxon>
        <taxon>Dikarya</taxon>
        <taxon>Ascomycota</taxon>
        <taxon>Pezizomycotina</taxon>
        <taxon>Leotiomycetes</taxon>
        <taxon>Helotiales</taxon>
        <taxon>Mollisiaceae</taxon>
        <taxon>Mollisia</taxon>
    </lineage>
</organism>
<keyword evidence="2" id="KW-1185">Reference proteome</keyword>
<evidence type="ECO:0000313" key="2">
    <source>
        <dbReference type="Proteomes" id="UP000070700"/>
    </source>
</evidence>
<dbReference type="GeneID" id="28816494"/>
<dbReference type="InParanoid" id="A0A132B945"/>
<dbReference type="RefSeq" id="XP_018063246.1">
    <property type="nucleotide sequence ID" value="XM_018206768.1"/>
</dbReference>
<dbReference type="EMBL" id="KQ947434">
    <property type="protein sequence ID" value="KUJ08891.1"/>
    <property type="molecule type" value="Genomic_DNA"/>
</dbReference>
<accession>A0A132B945</accession>
<sequence>MVRLGLYCAAGSFSSMLYSRSWLYPSTYPRHDHLLVLKSINFYSVWDVSTNVFEVVEYYLWGCRNELCGTLCSKLHLKHPSSQWVLISQKQVGSTSNKTPCFVKNIQSIFMCQSTTRLVPPSQTPMHHH</sequence>